<feature type="transmembrane region" description="Helical" evidence="2">
    <location>
        <begin position="105"/>
        <end position="120"/>
    </location>
</feature>
<feature type="region of interest" description="Disordered" evidence="1">
    <location>
        <begin position="23"/>
        <end position="45"/>
    </location>
</feature>
<keyword evidence="3" id="KW-0687">Ribonucleoprotein</keyword>
<dbReference type="GO" id="GO:0005840">
    <property type="term" value="C:ribosome"/>
    <property type="evidence" value="ECO:0007669"/>
    <property type="project" value="UniProtKB-KW"/>
</dbReference>
<keyword evidence="2" id="KW-0472">Membrane</keyword>
<sequence length="121" mass="13395">MSSVSMTWRYFLTLPWATMTSDGARRDAVRRRSASGREEEEKAEELQATVEAHDGNAIALASLLFELRCCECRPLSLARFLIHFAIGFGGGALFLGLGLQNGPRTSVWASVALLGLLYFRR</sequence>
<evidence type="ECO:0000313" key="3">
    <source>
        <dbReference type="EMBL" id="JAE11065.1"/>
    </source>
</evidence>
<organism evidence="3">
    <name type="scientific">Arundo donax</name>
    <name type="common">Giant reed</name>
    <name type="synonym">Donax arundinaceus</name>
    <dbReference type="NCBI Taxonomy" id="35708"/>
    <lineage>
        <taxon>Eukaryota</taxon>
        <taxon>Viridiplantae</taxon>
        <taxon>Streptophyta</taxon>
        <taxon>Embryophyta</taxon>
        <taxon>Tracheophyta</taxon>
        <taxon>Spermatophyta</taxon>
        <taxon>Magnoliopsida</taxon>
        <taxon>Liliopsida</taxon>
        <taxon>Poales</taxon>
        <taxon>Poaceae</taxon>
        <taxon>PACMAD clade</taxon>
        <taxon>Arundinoideae</taxon>
        <taxon>Arundineae</taxon>
        <taxon>Arundo</taxon>
    </lineage>
</organism>
<name>A0A0A9FDG6_ARUDO</name>
<keyword evidence="2" id="KW-1133">Transmembrane helix</keyword>
<proteinExistence type="predicted"/>
<protein>
    <submittedName>
        <fullName evidence="3">50S ribosomal protein L9</fullName>
    </submittedName>
</protein>
<keyword evidence="3" id="KW-0689">Ribosomal protein</keyword>
<evidence type="ECO:0000256" key="1">
    <source>
        <dbReference type="SAM" id="MobiDB-lite"/>
    </source>
</evidence>
<reference evidence="3" key="1">
    <citation type="submission" date="2014-09" db="EMBL/GenBank/DDBJ databases">
        <authorList>
            <person name="Magalhaes I.L.F."/>
            <person name="Oliveira U."/>
            <person name="Santos F.R."/>
            <person name="Vidigal T.H.D.A."/>
            <person name="Brescovit A.D."/>
            <person name="Santos A.J."/>
        </authorList>
    </citation>
    <scope>NUCLEOTIDE SEQUENCE</scope>
    <source>
        <tissue evidence="3">Shoot tissue taken approximately 20 cm above the soil surface</tissue>
    </source>
</reference>
<feature type="transmembrane region" description="Helical" evidence="2">
    <location>
        <begin position="80"/>
        <end position="99"/>
    </location>
</feature>
<keyword evidence="2" id="KW-0812">Transmembrane</keyword>
<dbReference type="AlphaFoldDB" id="A0A0A9FDG6"/>
<evidence type="ECO:0000256" key="2">
    <source>
        <dbReference type="SAM" id="Phobius"/>
    </source>
</evidence>
<reference evidence="3" key="2">
    <citation type="journal article" date="2015" name="Data Brief">
        <title>Shoot transcriptome of the giant reed, Arundo donax.</title>
        <authorList>
            <person name="Barrero R.A."/>
            <person name="Guerrero F.D."/>
            <person name="Moolhuijzen P."/>
            <person name="Goolsby J.A."/>
            <person name="Tidwell J."/>
            <person name="Bellgard S.E."/>
            <person name="Bellgard M.I."/>
        </authorList>
    </citation>
    <scope>NUCLEOTIDE SEQUENCE</scope>
    <source>
        <tissue evidence="3">Shoot tissue taken approximately 20 cm above the soil surface</tissue>
    </source>
</reference>
<accession>A0A0A9FDG6</accession>
<dbReference type="EMBL" id="GBRH01186831">
    <property type="protein sequence ID" value="JAE11065.1"/>
    <property type="molecule type" value="Transcribed_RNA"/>
</dbReference>